<feature type="compositionally biased region" description="Polar residues" evidence="7">
    <location>
        <begin position="163"/>
        <end position="176"/>
    </location>
</feature>
<evidence type="ECO:0000256" key="8">
    <source>
        <dbReference type="SAM" id="SignalP"/>
    </source>
</evidence>
<feature type="domain" description="PilY1 beta-propeller" evidence="9">
    <location>
        <begin position="864"/>
        <end position="1240"/>
    </location>
</feature>
<feature type="region of interest" description="Disordered" evidence="7">
    <location>
        <begin position="149"/>
        <end position="176"/>
    </location>
</feature>
<dbReference type="EMBL" id="SLWQ01000002">
    <property type="protein sequence ID" value="TCO41867.1"/>
    <property type="molecule type" value="Genomic_DNA"/>
</dbReference>
<dbReference type="SUPFAM" id="SSF50998">
    <property type="entry name" value="Quinoprotein alcohol dehydrogenase-like"/>
    <property type="match status" value="1"/>
</dbReference>
<reference evidence="10 11" key="1">
    <citation type="journal article" date="2015" name="Stand. Genomic Sci.">
        <title>Genomic Encyclopedia of Bacterial and Archaeal Type Strains, Phase III: the genomes of soil and plant-associated and newly described type strains.</title>
        <authorList>
            <person name="Whitman W.B."/>
            <person name="Woyke T."/>
            <person name="Klenk H.P."/>
            <person name="Zhou Y."/>
            <person name="Lilburn T.G."/>
            <person name="Beck B.J."/>
            <person name="De Vos P."/>
            <person name="Vandamme P."/>
            <person name="Eisen J.A."/>
            <person name="Garrity G."/>
            <person name="Hugenholtz P."/>
            <person name="Kyrpides N.C."/>
        </authorList>
    </citation>
    <scope>NUCLEOTIDE SEQUENCE [LARGE SCALE GENOMIC DNA]</scope>
    <source>
        <strain evidence="10 11">A3</strain>
    </source>
</reference>
<evidence type="ECO:0000256" key="4">
    <source>
        <dbReference type="ARBA" id="ARBA00022723"/>
    </source>
</evidence>
<evidence type="ECO:0000259" key="9">
    <source>
        <dbReference type="Pfam" id="PF05567"/>
    </source>
</evidence>
<dbReference type="Gene3D" id="2.130.10.10">
    <property type="entry name" value="YVTN repeat-like/Quinoprotein amine dehydrogenase"/>
    <property type="match status" value="1"/>
</dbReference>
<accession>A0A4R2IC97</accession>
<evidence type="ECO:0000256" key="6">
    <source>
        <dbReference type="ARBA" id="ARBA00023263"/>
    </source>
</evidence>
<evidence type="ECO:0000256" key="2">
    <source>
        <dbReference type="ARBA" id="ARBA00008387"/>
    </source>
</evidence>
<dbReference type="InterPro" id="IPR015943">
    <property type="entry name" value="WD40/YVTN_repeat-like_dom_sf"/>
</dbReference>
<keyword evidence="5" id="KW-0106">Calcium</keyword>
<evidence type="ECO:0000256" key="5">
    <source>
        <dbReference type="ARBA" id="ARBA00022837"/>
    </source>
</evidence>
<comment type="subcellular location">
    <subcellularLocation>
        <location evidence="1">Fimbrium</location>
    </subcellularLocation>
</comment>
<dbReference type="OrthoDB" id="7156875at2"/>
<feature type="signal peptide" evidence="8">
    <location>
        <begin position="1"/>
        <end position="30"/>
    </location>
</feature>
<organism evidence="10 11">
    <name type="scientific">Dokdonella fugitiva</name>
    <dbReference type="NCBI Taxonomy" id="328517"/>
    <lineage>
        <taxon>Bacteria</taxon>
        <taxon>Pseudomonadati</taxon>
        <taxon>Pseudomonadota</taxon>
        <taxon>Gammaproteobacteria</taxon>
        <taxon>Lysobacterales</taxon>
        <taxon>Rhodanobacteraceae</taxon>
        <taxon>Dokdonella</taxon>
    </lineage>
</organism>
<keyword evidence="8" id="KW-0732">Signal</keyword>
<evidence type="ECO:0000313" key="10">
    <source>
        <dbReference type="EMBL" id="TCO41867.1"/>
    </source>
</evidence>
<keyword evidence="6" id="KW-0281">Fimbrium</keyword>
<proteinExistence type="inferred from homology"/>
<protein>
    <submittedName>
        <fullName evidence="10">Type IV pilus assembly protein PilY1</fullName>
    </submittedName>
</protein>
<evidence type="ECO:0000256" key="1">
    <source>
        <dbReference type="ARBA" id="ARBA00004561"/>
    </source>
</evidence>
<dbReference type="InterPro" id="IPR008707">
    <property type="entry name" value="B-propeller_PilY1"/>
</dbReference>
<dbReference type="Pfam" id="PF05567">
    <property type="entry name" value="T4P_PilY1"/>
    <property type="match status" value="1"/>
</dbReference>
<evidence type="ECO:0000313" key="11">
    <source>
        <dbReference type="Proteomes" id="UP000294862"/>
    </source>
</evidence>
<dbReference type="RefSeq" id="WP_131994621.1">
    <property type="nucleotide sequence ID" value="NZ_SLWQ01000002.1"/>
</dbReference>
<keyword evidence="4" id="KW-0479">Metal-binding</keyword>
<evidence type="ECO:0000256" key="7">
    <source>
        <dbReference type="SAM" id="MobiDB-lite"/>
    </source>
</evidence>
<name>A0A4R2IC97_9GAMM</name>
<evidence type="ECO:0000256" key="3">
    <source>
        <dbReference type="ARBA" id="ARBA00022558"/>
    </source>
</evidence>
<comment type="caution">
    <text evidence="10">The sequence shown here is derived from an EMBL/GenBank/DDBJ whole genome shotgun (WGS) entry which is preliminary data.</text>
</comment>
<dbReference type="PROSITE" id="PS51257">
    <property type="entry name" value="PROKAR_LIPOPROTEIN"/>
    <property type="match status" value="1"/>
</dbReference>
<dbReference type="GO" id="GO:0009289">
    <property type="term" value="C:pilus"/>
    <property type="evidence" value="ECO:0007669"/>
    <property type="project" value="UniProtKB-SubCell"/>
</dbReference>
<gene>
    <name evidence="10" type="ORF">EV148_102220</name>
</gene>
<keyword evidence="3" id="KW-1029">Fimbrium biogenesis</keyword>
<dbReference type="GO" id="GO:0046872">
    <property type="term" value="F:metal ion binding"/>
    <property type="evidence" value="ECO:0007669"/>
    <property type="project" value="UniProtKB-KW"/>
</dbReference>
<sequence>MYTARKFLLLAVTAFGGACVLAASSQPAMAQPVIAPGTTDLLITPPELTATVDPNIVVTFDDSGSMASHYMGDGRPFDNSGWASPWGCAGTIDPRVTTPGDIRSHAMNGVYYNPNVLYVPPVRADGTSFPDADATLQAVWVDGVAVNRPRNHSTPASPGYHNNPDSTSNGSDTRVTNLRGIFGTSVTTGSSSGRNASCPSSGGGTVISNCSCSGSGSSRRCTWTETTTTDNRWTCGFGSYPTSFVGGEDVNAGGPYYYRLKDSVSIAVDSFGNPTTAGRGVLYTTGNWEAVAIPNTSATIEGVTINQWQNFANWYAYYRTRNLMTRTALSRTFAKFNSNVRIAWQNINDGTFKLPAAAIITKLLDKAGVACSTIDPATSFGAGGQPDCYRSAFFNWVFQTGANGTTPDRASTIRAGDFFKRSNTQDLKDPYWQLADASAGTPGRELACRQNFHMLVTDGYWNENDPTLPTPFLDSETSGTLGDGSAYDASSAQSRVFWDVDGSIYKSSLANIAFNYWAQDLRTDLDNKVKPFVPDKTTGVTGPLVDPGANPLSNKEVFYNPANDPATWQHVVQFMVTLGIAGKLNFSDDVDCADAQNDLCKLRKGQANSAGVTGWPRPSNNAPPAIDDTWHAAINSRGSYFSASNPGELVNHLEQVINSVLARGASSTPLSVSLPLLAVGTTGYNAGYDSTDWSGSLVRELIDPATAQPGANAVWDAGCKLTGGTFDTAARRCTQPAGGPWVSPPGYPGTARAPDTRRIFTATRDSSGNGLGIPFRWNTATLGTTLVDGLNQKPAEATLCSSANLIACDGFGSQRVDYVRGLRMNEATASPHFRTRSSVFGSVINSKPLYVSSPRGGFYDIYPVGSPEQIAFAADPDDGYAAYQFNKRARTPMVYVGSNDGMLHAFDATTGEESWAYVPSTLIENRRLARSTADTAGLLPGVDSPPLEQDVFVNGTWRTYLIGSLRLGGRGVFALDITDVPGGSATEASLATSIVKWEFNSGPTRTPASVPAVDPVCAEGATTCPSLGYTYDSTNVARIHKDNKWVVLVSSGYFPSLVGDAAIPNDASEPAAKHTSLLVIDLVTGKLIREIRTDLAPQTRPAGFKTFGLSTPVVYDVGSDQVDDYVYAGDLAGNLWRFDISSPDAAQWKVDLMFTTYGDGGATTAGDQPIVFNPTAMRDPVTRRPIILVGTGKYLGRDDRTSAIPQQAFYGIRDYEGSSSYPIRVNQLVTQSITQAALDANGIALRSVTGYTAPTGTLPSGTPNMILRKLDTATGKPIRVAVPANGWRIRLNVAAEPGERADRRAIPDYSPNVTALYSMIPLGDDPCDPGRRFGVMFLDAATGGALSATGTGNVGAVLRNSTPIPDPVVREGGGEIMIPGLPPSISGTINDAINAAYTPAPWHRGAWKELLDLQ</sequence>
<comment type="similarity">
    <text evidence="2">Belongs to the PilY1 family.</text>
</comment>
<dbReference type="InterPro" id="IPR011047">
    <property type="entry name" value="Quinoprotein_ADH-like_sf"/>
</dbReference>
<feature type="chain" id="PRO_5020971249" evidence="8">
    <location>
        <begin position="31"/>
        <end position="1414"/>
    </location>
</feature>
<dbReference type="Proteomes" id="UP000294862">
    <property type="component" value="Unassembled WGS sequence"/>
</dbReference>
<keyword evidence="11" id="KW-1185">Reference proteome</keyword>